<proteinExistence type="predicted"/>
<evidence type="ECO:0000313" key="2">
    <source>
        <dbReference type="EMBL" id="QWG04659.1"/>
    </source>
</evidence>
<evidence type="ECO:0000313" key="3">
    <source>
        <dbReference type="Proteomes" id="UP000678679"/>
    </source>
</evidence>
<dbReference type="KEGG" id="fya:KMW28_27560"/>
<keyword evidence="1" id="KW-0472">Membrane</keyword>
<dbReference type="InterPro" id="IPR025597">
    <property type="entry name" value="DUF4345"/>
</dbReference>
<dbReference type="EMBL" id="CP076133">
    <property type="protein sequence ID" value="QWG04659.1"/>
    <property type="molecule type" value="Genomic_DNA"/>
</dbReference>
<keyword evidence="1" id="KW-1133">Transmembrane helix</keyword>
<name>A0AAX1NAR1_9BACT</name>
<keyword evidence="3" id="KW-1185">Reference proteome</keyword>
<feature type="transmembrane region" description="Helical" evidence="1">
    <location>
        <begin position="50"/>
        <end position="68"/>
    </location>
</feature>
<dbReference type="AlphaFoldDB" id="A0AAX1NAR1"/>
<gene>
    <name evidence="2" type="ORF">KMW28_27560</name>
</gene>
<dbReference type="RefSeq" id="WP_169665554.1">
    <property type="nucleotide sequence ID" value="NZ_CP076133.1"/>
</dbReference>
<protein>
    <submittedName>
        <fullName evidence="2">DUF4345 family protein</fullName>
    </submittedName>
</protein>
<accession>A0AAX1NAR1</accession>
<keyword evidence="1" id="KW-0812">Transmembrane</keyword>
<feature type="transmembrane region" description="Helical" evidence="1">
    <location>
        <begin position="104"/>
        <end position="124"/>
    </location>
</feature>
<reference evidence="2 3" key="1">
    <citation type="submission" date="2021-05" db="EMBL/GenBank/DDBJ databases">
        <title>Comparative genomic studies on the polysaccharide-degrading batcterial strains of the Flammeovirga genus.</title>
        <authorList>
            <person name="Zewei F."/>
            <person name="Zheng Z."/>
            <person name="Yu L."/>
            <person name="Ruyue G."/>
            <person name="Yanhong M."/>
            <person name="Yuanyuan C."/>
            <person name="Jingyan G."/>
            <person name="Wenjun H."/>
        </authorList>
    </citation>
    <scope>NUCLEOTIDE SEQUENCE [LARGE SCALE GENOMIC DNA]</scope>
    <source>
        <strain evidence="2 3">NBRC:100898</strain>
    </source>
</reference>
<sequence length="133" mass="14160">MEKSNVLKSYLIISGLLLTLIGASTLIVPAEMKSTAGIFISDNINILNDVRGMSALLLVVALVALTGVFNQKITYTSSLITPLLFLSIGLGRVLSILLDGMPEASLLKATGLELVLGTIGIILFQKFKLKLSK</sequence>
<organism evidence="2 3">
    <name type="scientific">Flammeovirga yaeyamensis</name>
    <dbReference type="NCBI Taxonomy" id="367791"/>
    <lineage>
        <taxon>Bacteria</taxon>
        <taxon>Pseudomonadati</taxon>
        <taxon>Bacteroidota</taxon>
        <taxon>Cytophagia</taxon>
        <taxon>Cytophagales</taxon>
        <taxon>Flammeovirgaceae</taxon>
        <taxon>Flammeovirga</taxon>
    </lineage>
</organism>
<dbReference type="Proteomes" id="UP000678679">
    <property type="component" value="Chromosome 2"/>
</dbReference>
<dbReference type="Pfam" id="PF14248">
    <property type="entry name" value="DUF4345"/>
    <property type="match status" value="1"/>
</dbReference>
<feature type="transmembrane region" description="Helical" evidence="1">
    <location>
        <begin position="80"/>
        <end position="98"/>
    </location>
</feature>
<feature type="transmembrane region" description="Helical" evidence="1">
    <location>
        <begin position="9"/>
        <end position="30"/>
    </location>
</feature>
<evidence type="ECO:0000256" key="1">
    <source>
        <dbReference type="SAM" id="Phobius"/>
    </source>
</evidence>